<reference evidence="2" key="1">
    <citation type="submission" date="2020-02" db="EMBL/GenBank/DDBJ databases">
        <authorList>
            <person name="Meier V. D."/>
        </authorList>
    </citation>
    <scope>NUCLEOTIDE SEQUENCE</scope>
    <source>
        <strain evidence="2">AVDCRST_MAG46</strain>
    </source>
</reference>
<dbReference type="AlphaFoldDB" id="A0A6J4LNV0"/>
<organism evidence="2">
    <name type="scientific">uncultured Nocardioidaceae bacterium</name>
    <dbReference type="NCBI Taxonomy" id="253824"/>
    <lineage>
        <taxon>Bacteria</taxon>
        <taxon>Bacillati</taxon>
        <taxon>Actinomycetota</taxon>
        <taxon>Actinomycetes</taxon>
        <taxon>Propionibacteriales</taxon>
        <taxon>Nocardioidaceae</taxon>
        <taxon>environmental samples</taxon>
    </lineage>
</organism>
<sequence length="40" mass="4428">MRSPVVRVGSSLEGHRPRPGCDMATWEPAGNHLIRVTKQT</sequence>
<gene>
    <name evidence="2" type="ORF">AVDCRST_MAG46-1681</name>
</gene>
<evidence type="ECO:0000256" key="1">
    <source>
        <dbReference type="SAM" id="MobiDB-lite"/>
    </source>
</evidence>
<dbReference type="EMBL" id="CADCUD010000108">
    <property type="protein sequence ID" value="CAA9335882.1"/>
    <property type="molecule type" value="Genomic_DNA"/>
</dbReference>
<protein>
    <submittedName>
        <fullName evidence="2">Uncharacterized protein</fullName>
    </submittedName>
</protein>
<accession>A0A6J4LNV0</accession>
<proteinExistence type="predicted"/>
<name>A0A6J4LNV0_9ACTN</name>
<feature type="region of interest" description="Disordered" evidence="1">
    <location>
        <begin position="1"/>
        <end position="26"/>
    </location>
</feature>
<evidence type="ECO:0000313" key="2">
    <source>
        <dbReference type="EMBL" id="CAA9335882.1"/>
    </source>
</evidence>